<keyword evidence="3" id="KW-1185">Reference proteome</keyword>
<sequence>MPGNGLQFSQQASCVRILLYTLKFIPEALFAQLLSTVFGLYLEFIPFLKNQKQTWVYKFYPETFILAIKIIIQLINFRTMENARKGKNLGGGFIGLEGIIEQNLNSNSAYSIIRKFCYFAFIFNLILYTFHYFLRQFQKMSQKKNPNLLKFTKI</sequence>
<accession>A0A0V0R903</accession>
<keyword evidence="1" id="KW-0812">Transmembrane</keyword>
<keyword evidence="1" id="KW-0472">Membrane</keyword>
<dbReference type="EMBL" id="LDAU01000013">
    <property type="protein sequence ID" value="KRX10980.1"/>
    <property type="molecule type" value="Genomic_DNA"/>
</dbReference>
<comment type="caution">
    <text evidence="2">The sequence shown here is derived from an EMBL/GenBank/DDBJ whole genome shotgun (WGS) entry which is preliminary data.</text>
</comment>
<feature type="transmembrane region" description="Helical" evidence="1">
    <location>
        <begin position="28"/>
        <end position="47"/>
    </location>
</feature>
<feature type="transmembrane region" description="Helical" evidence="1">
    <location>
        <begin position="112"/>
        <end position="134"/>
    </location>
</feature>
<dbReference type="AlphaFoldDB" id="A0A0V0R903"/>
<gene>
    <name evidence="2" type="ORF">PPERSA_12104</name>
</gene>
<evidence type="ECO:0000313" key="3">
    <source>
        <dbReference type="Proteomes" id="UP000054937"/>
    </source>
</evidence>
<feature type="transmembrane region" description="Helical" evidence="1">
    <location>
        <begin position="59"/>
        <end position="77"/>
    </location>
</feature>
<proteinExistence type="predicted"/>
<dbReference type="InParanoid" id="A0A0V0R903"/>
<keyword evidence="1" id="KW-1133">Transmembrane helix</keyword>
<dbReference type="Proteomes" id="UP000054937">
    <property type="component" value="Unassembled WGS sequence"/>
</dbReference>
<reference evidence="2 3" key="1">
    <citation type="journal article" date="2015" name="Sci. Rep.">
        <title>Genome of the facultative scuticociliatosis pathogen Pseudocohnilembus persalinus provides insight into its virulence through horizontal gene transfer.</title>
        <authorList>
            <person name="Xiong J."/>
            <person name="Wang G."/>
            <person name="Cheng J."/>
            <person name="Tian M."/>
            <person name="Pan X."/>
            <person name="Warren A."/>
            <person name="Jiang C."/>
            <person name="Yuan D."/>
            <person name="Miao W."/>
        </authorList>
    </citation>
    <scope>NUCLEOTIDE SEQUENCE [LARGE SCALE GENOMIC DNA]</scope>
    <source>
        <strain evidence="2">36N120E</strain>
    </source>
</reference>
<evidence type="ECO:0000256" key="1">
    <source>
        <dbReference type="SAM" id="Phobius"/>
    </source>
</evidence>
<organism evidence="2 3">
    <name type="scientific">Pseudocohnilembus persalinus</name>
    <name type="common">Ciliate</name>
    <dbReference type="NCBI Taxonomy" id="266149"/>
    <lineage>
        <taxon>Eukaryota</taxon>
        <taxon>Sar</taxon>
        <taxon>Alveolata</taxon>
        <taxon>Ciliophora</taxon>
        <taxon>Intramacronucleata</taxon>
        <taxon>Oligohymenophorea</taxon>
        <taxon>Scuticociliatia</taxon>
        <taxon>Philasterida</taxon>
        <taxon>Pseudocohnilembidae</taxon>
        <taxon>Pseudocohnilembus</taxon>
    </lineage>
</organism>
<name>A0A0V0R903_PSEPJ</name>
<evidence type="ECO:0008006" key="4">
    <source>
        <dbReference type="Google" id="ProtNLM"/>
    </source>
</evidence>
<protein>
    <recommendedName>
        <fullName evidence="4">Transmembrane protein</fullName>
    </recommendedName>
</protein>
<evidence type="ECO:0000313" key="2">
    <source>
        <dbReference type="EMBL" id="KRX10980.1"/>
    </source>
</evidence>